<feature type="binding site" evidence="5">
    <location>
        <position position="222"/>
    </location>
    <ligand>
        <name>substrate</name>
    </ligand>
</feature>
<evidence type="ECO:0000256" key="1">
    <source>
        <dbReference type="ARBA" id="ARBA00005959"/>
    </source>
</evidence>
<dbReference type="Gene3D" id="3.90.25.10">
    <property type="entry name" value="UDP-galactose 4-epimerase, domain 1"/>
    <property type="match status" value="1"/>
</dbReference>
<comment type="pathway">
    <text evidence="5">Nucleotide-sugar biosynthesis; GDP-L-fucose biosynthesis via de novo pathway; GDP-L-fucose from GDP-alpha-D-mannose: step 2/2.</text>
</comment>
<evidence type="ECO:0000256" key="3">
    <source>
        <dbReference type="ARBA" id="ARBA00023002"/>
    </source>
</evidence>
<feature type="site" description="Important for catalytic activity" evidence="5">
    <location>
        <position position="122"/>
    </location>
</feature>
<dbReference type="AlphaFoldDB" id="A0A256F1N2"/>
<dbReference type="Proteomes" id="UP000216478">
    <property type="component" value="Unassembled WGS sequence"/>
</dbReference>
<dbReference type="SUPFAM" id="SSF51735">
    <property type="entry name" value="NAD(P)-binding Rossmann-fold domains"/>
    <property type="match status" value="1"/>
</dbReference>
<feature type="site" description="Important for catalytic activity" evidence="5">
    <location>
        <position position="120"/>
    </location>
</feature>
<dbReference type="GO" id="GO:0070401">
    <property type="term" value="F:NADP+ binding"/>
    <property type="evidence" value="ECO:0007669"/>
    <property type="project" value="UniProtKB-UniRule"/>
</dbReference>
<feature type="active site" description="Proton donor/acceptor" evidence="5">
    <location>
        <position position="149"/>
    </location>
</feature>
<feature type="binding site" evidence="5">
    <location>
        <begin position="24"/>
        <end position="30"/>
    </location>
    <ligand>
        <name>NADP(+)</name>
        <dbReference type="ChEBI" id="CHEBI:58349"/>
    </ligand>
</feature>
<sequence>MTSTADQTPRAVYSLLGKKVFVAGHTGMVGSAILRRLQSIDCEVISIAHSDLDLTRQSPTEQYIAHHKPDVVIVAAARVGGILANSQYPADFLYDNLTIGINVIRAAHLSNVERLLWLGSSCIYPRDAPQPLHEQALLTGPLEPTNEAYAIAKIAALKYAQACSRQFGNRFMTAMPTNLYGPNDNFDPHTSHVLPALMRRIHEAKINGNDHIMLWGSGTPLREFLHVDDLADACVHLLRFSESIEPVNIGTGEEISIKELALTIANVVGFEGTFVHDLSKPDGTPRKLLDTSLMHSLGWKPRIRLHDGIREVYRNWVQNITAPVAA</sequence>
<comment type="function">
    <text evidence="5">Catalyzes the two-step NADP-dependent conversion of GDP-4-dehydro-6-deoxy-D-mannose to GDP-fucose, involving an epimerase and a reductase reaction.</text>
</comment>
<dbReference type="GO" id="GO:0050577">
    <property type="term" value="F:GDP-L-fucose synthase activity"/>
    <property type="evidence" value="ECO:0007669"/>
    <property type="project" value="UniProtKB-UniRule"/>
</dbReference>
<feature type="binding site" evidence="5">
    <location>
        <position position="200"/>
    </location>
    <ligand>
        <name>substrate</name>
    </ligand>
</feature>
<comment type="caution">
    <text evidence="7">The sequence shown here is derived from an EMBL/GenBank/DDBJ whole genome shotgun (WGS) entry which is preliminary data.</text>
</comment>
<feature type="binding site" evidence="5">
    <location>
        <position position="153"/>
    </location>
    <ligand>
        <name>NADP(+)</name>
        <dbReference type="ChEBI" id="CHEBI:58349"/>
    </ligand>
</feature>
<keyword evidence="3 5" id="KW-0560">Oxidoreductase</keyword>
<keyword evidence="4 5" id="KW-0413">Isomerase</keyword>
<dbReference type="EC" id="1.1.1.271" evidence="5"/>
<feature type="domain" description="NAD-dependent epimerase/dehydratase" evidence="6">
    <location>
        <begin position="20"/>
        <end position="250"/>
    </location>
</feature>
<dbReference type="InterPro" id="IPR028614">
    <property type="entry name" value="GDP_fucose/colitose_synth"/>
</dbReference>
<dbReference type="RefSeq" id="WP_094542153.1">
    <property type="nucleotide sequence ID" value="NZ_JBHEER010000006.1"/>
</dbReference>
<dbReference type="InterPro" id="IPR036291">
    <property type="entry name" value="NAD(P)-bd_dom_sf"/>
</dbReference>
<dbReference type="PANTHER" id="PTHR43238:SF1">
    <property type="entry name" value="GDP-L-FUCOSE SYNTHASE"/>
    <property type="match status" value="1"/>
</dbReference>
<dbReference type="Pfam" id="PF01370">
    <property type="entry name" value="Epimerase"/>
    <property type="match status" value="1"/>
</dbReference>
<comment type="catalytic activity">
    <reaction evidence="5">
        <text>GDP-beta-L-fucose + NADP(+) = GDP-4-dehydro-alpha-D-rhamnose + NADPH + H(+)</text>
        <dbReference type="Rhea" id="RHEA:18885"/>
        <dbReference type="ChEBI" id="CHEBI:15378"/>
        <dbReference type="ChEBI" id="CHEBI:57273"/>
        <dbReference type="ChEBI" id="CHEBI:57783"/>
        <dbReference type="ChEBI" id="CHEBI:57964"/>
        <dbReference type="ChEBI" id="CHEBI:58349"/>
        <dbReference type="EC" id="1.1.1.271"/>
    </reaction>
</comment>
<comment type="similarity">
    <text evidence="1 5">Belongs to the NAD(P)-dependent epimerase/dehydratase family. Fucose synthase subfamily.</text>
</comment>
<gene>
    <name evidence="5" type="primary">fcl</name>
    <name evidence="7" type="ORF">CEV33_3052</name>
</gene>
<feature type="binding site" evidence="5">
    <location>
        <position position="215"/>
    </location>
    <ligand>
        <name>substrate</name>
    </ligand>
</feature>
<dbReference type="UniPathway" id="UPA00128">
    <property type="reaction ID" value="UER00191"/>
</dbReference>
<protein>
    <recommendedName>
        <fullName evidence="5">GDP-L-fucose synthase</fullName>
        <ecNumber evidence="5">1.1.1.271</ecNumber>
    </recommendedName>
    <alternativeName>
        <fullName evidence="5">GDP-4-keto-6-deoxy-D-mannose-3,5-epimerase-4-reductase</fullName>
    </alternativeName>
</protein>
<feature type="binding site" evidence="5">
    <location>
        <position position="192"/>
    </location>
    <ligand>
        <name>NADP(+)</name>
        <dbReference type="ChEBI" id="CHEBI:58349"/>
    </ligand>
</feature>
<dbReference type="Gene3D" id="3.40.50.720">
    <property type="entry name" value="NAD(P)-binding Rossmann-like Domain"/>
    <property type="match status" value="1"/>
</dbReference>
<accession>A0A256F1N2</accession>
<dbReference type="EMBL" id="NNRL01000165">
    <property type="protein sequence ID" value="OYR08606.1"/>
    <property type="molecule type" value="Genomic_DNA"/>
</dbReference>
<dbReference type="InterPro" id="IPR001509">
    <property type="entry name" value="Epimerase_deHydtase"/>
</dbReference>
<feature type="binding site" evidence="5">
    <location>
        <begin position="118"/>
        <end position="121"/>
    </location>
    <ligand>
        <name>NADP(+)</name>
        <dbReference type="ChEBI" id="CHEBI:58349"/>
    </ligand>
</feature>
<dbReference type="CDD" id="cd05239">
    <property type="entry name" value="GDP_FS_SDR_e"/>
    <property type="match status" value="1"/>
</dbReference>
<keyword evidence="2 5" id="KW-0521">NADP</keyword>
<evidence type="ECO:0000313" key="8">
    <source>
        <dbReference type="Proteomes" id="UP000216478"/>
    </source>
</evidence>
<dbReference type="GO" id="GO:0016853">
    <property type="term" value="F:isomerase activity"/>
    <property type="evidence" value="ECO:0007669"/>
    <property type="project" value="UniProtKB-KW"/>
</dbReference>
<evidence type="ECO:0000313" key="7">
    <source>
        <dbReference type="EMBL" id="OYR08606.1"/>
    </source>
</evidence>
<dbReference type="OrthoDB" id="9811425at2"/>
<proteinExistence type="inferred from homology"/>
<organism evidence="7 8">
    <name type="scientific">Brucella grignonensis</name>
    <dbReference type="NCBI Taxonomy" id="94627"/>
    <lineage>
        <taxon>Bacteria</taxon>
        <taxon>Pseudomonadati</taxon>
        <taxon>Pseudomonadota</taxon>
        <taxon>Alphaproteobacteria</taxon>
        <taxon>Hyphomicrobiales</taxon>
        <taxon>Brucellaceae</taxon>
        <taxon>Brucella/Ochrobactrum group</taxon>
        <taxon>Brucella</taxon>
    </lineage>
</organism>
<dbReference type="PANTHER" id="PTHR43238">
    <property type="entry name" value="GDP-L-FUCOSE SYNTHASE"/>
    <property type="match status" value="1"/>
</dbReference>
<evidence type="ECO:0000256" key="2">
    <source>
        <dbReference type="ARBA" id="ARBA00022857"/>
    </source>
</evidence>
<dbReference type="GO" id="GO:0042351">
    <property type="term" value="P:'de novo' GDP-L-fucose biosynthetic process"/>
    <property type="evidence" value="ECO:0007669"/>
    <property type="project" value="UniProtKB-UniRule"/>
</dbReference>
<evidence type="ECO:0000256" key="5">
    <source>
        <dbReference type="HAMAP-Rule" id="MF_00956"/>
    </source>
</evidence>
<dbReference type="HAMAP" id="MF_00956">
    <property type="entry name" value="GDP_fucose_synth"/>
    <property type="match status" value="1"/>
</dbReference>
<keyword evidence="5" id="KW-0511">Multifunctional enzyme</keyword>
<keyword evidence="8" id="KW-1185">Reference proteome</keyword>
<evidence type="ECO:0000259" key="6">
    <source>
        <dbReference type="Pfam" id="PF01370"/>
    </source>
</evidence>
<name>A0A256F1N2_9HYPH</name>
<feature type="binding site" evidence="5">
    <location>
        <begin position="176"/>
        <end position="179"/>
    </location>
    <ligand>
        <name>NADP(+)</name>
        <dbReference type="ChEBI" id="CHEBI:58349"/>
    </ligand>
</feature>
<evidence type="ECO:0000256" key="4">
    <source>
        <dbReference type="ARBA" id="ARBA00023235"/>
    </source>
</evidence>
<reference evidence="7 8" key="1">
    <citation type="submission" date="2017-07" db="EMBL/GenBank/DDBJ databases">
        <title>Phylogenetic study on the rhizospheric bacterium Ochrobactrum sp. A44.</title>
        <authorList>
            <person name="Krzyzanowska D.M."/>
            <person name="Ossowicki A."/>
            <person name="Rajewska M."/>
            <person name="Maciag T."/>
            <person name="Kaczynski Z."/>
            <person name="Czerwicka M."/>
            <person name="Jafra S."/>
        </authorList>
    </citation>
    <scope>NUCLEOTIDE SEQUENCE [LARGE SCALE GENOMIC DNA]</scope>
    <source>
        <strain evidence="7 8">OgA9a</strain>
    </source>
</reference>
<feature type="binding site" evidence="5">
    <location>
        <position position="282"/>
    </location>
    <ligand>
        <name>substrate</name>
    </ligand>
</feature>